<evidence type="ECO:0000256" key="4">
    <source>
        <dbReference type="ARBA" id="ARBA00022448"/>
    </source>
</evidence>
<evidence type="ECO:0000256" key="20">
    <source>
        <dbReference type="PROSITE-ProRule" id="PRU00322"/>
    </source>
</evidence>
<evidence type="ECO:0000256" key="10">
    <source>
        <dbReference type="ARBA" id="ARBA00022927"/>
    </source>
</evidence>
<evidence type="ECO:0000256" key="14">
    <source>
        <dbReference type="ARBA" id="ARBA00023136"/>
    </source>
</evidence>
<evidence type="ECO:0000256" key="11">
    <source>
        <dbReference type="ARBA" id="ARBA00023010"/>
    </source>
</evidence>
<evidence type="ECO:0000256" key="7">
    <source>
        <dbReference type="ARBA" id="ARBA00022771"/>
    </source>
</evidence>
<dbReference type="PROSITE" id="PS50199">
    <property type="entry name" value="ZF_RANBP2_2"/>
    <property type="match status" value="4"/>
</dbReference>
<name>A0A2B4SEU5_STYPI</name>
<organism evidence="23 24">
    <name type="scientific">Stylophora pistillata</name>
    <name type="common">Smooth cauliflower coral</name>
    <dbReference type="NCBI Taxonomy" id="50429"/>
    <lineage>
        <taxon>Eukaryota</taxon>
        <taxon>Metazoa</taxon>
        <taxon>Cnidaria</taxon>
        <taxon>Anthozoa</taxon>
        <taxon>Hexacorallia</taxon>
        <taxon>Scleractinia</taxon>
        <taxon>Astrocoeniina</taxon>
        <taxon>Pocilloporidae</taxon>
        <taxon>Stylophora</taxon>
    </lineage>
</organism>
<dbReference type="Pfam" id="PF00641">
    <property type="entry name" value="Zn_ribbon_RanBP"/>
    <property type="match status" value="4"/>
</dbReference>
<dbReference type="Gene3D" id="4.10.1060.10">
    <property type="entry name" value="Zinc finger, RanBP2-type"/>
    <property type="match status" value="4"/>
</dbReference>
<keyword evidence="14" id="KW-0472">Membrane</keyword>
<dbReference type="GO" id="GO:0031965">
    <property type="term" value="C:nuclear membrane"/>
    <property type="evidence" value="ECO:0007669"/>
    <property type="project" value="UniProtKB-SubCell"/>
</dbReference>
<keyword evidence="4" id="KW-0813">Transport</keyword>
<dbReference type="GO" id="GO:0008270">
    <property type="term" value="F:zinc ion binding"/>
    <property type="evidence" value="ECO:0007669"/>
    <property type="project" value="UniProtKB-KW"/>
</dbReference>
<comment type="similarity">
    <text evidence="16">Belongs to the NUP153 family.</text>
</comment>
<keyword evidence="9" id="KW-0862">Zinc</keyword>
<evidence type="ECO:0000313" key="24">
    <source>
        <dbReference type="Proteomes" id="UP000225706"/>
    </source>
</evidence>
<evidence type="ECO:0000256" key="18">
    <source>
        <dbReference type="ARBA" id="ARBA00078197"/>
    </source>
</evidence>
<dbReference type="FunFam" id="4.10.1060.10:FF:000001">
    <property type="entry name" value="Nuclear pore complex protein Nup153"/>
    <property type="match status" value="3"/>
</dbReference>
<feature type="domain" description="RanBP2-type" evidence="22">
    <location>
        <begin position="754"/>
        <end position="783"/>
    </location>
</feature>
<feature type="region of interest" description="Disordered" evidence="21">
    <location>
        <begin position="1178"/>
        <end position="1206"/>
    </location>
</feature>
<feature type="region of interest" description="Disordered" evidence="21">
    <location>
        <begin position="300"/>
        <end position="349"/>
    </location>
</feature>
<evidence type="ECO:0000256" key="9">
    <source>
        <dbReference type="ARBA" id="ARBA00022833"/>
    </source>
</evidence>
<dbReference type="SUPFAM" id="SSF90209">
    <property type="entry name" value="Ran binding protein zinc finger-like"/>
    <property type="match status" value="4"/>
</dbReference>
<evidence type="ECO:0000256" key="12">
    <source>
        <dbReference type="ARBA" id="ARBA00023125"/>
    </source>
</evidence>
<evidence type="ECO:0000256" key="19">
    <source>
        <dbReference type="ARBA" id="ARBA00079437"/>
    </source>
</evidence>
<dbReference type="GO" id="GO:0003677">
    <property type="term" value="F:DNA binding"/>
    <property type="evidence" value="ECO:0007669"/>
    <property type="project" value="UniProtKB-KW"/>
</dbReference>
<evidence type="ECO:0000256" key="6">
    <source>
        <dbReference type="ARBA" id="ARBA00022737"/>
    </source>
</evidence>
<feature type="domain" description="RanBP2-type" evidence="22">
    <location>
        <begin position="700"/>
        <end position="729"/>
    </location>
</feature>
<dbReference type="OrthoDB" id="79830at2759"/>
<feature type="compositionally biased region" description="Low complexity" evidence="21">
    <location>
        <begin position="301"/>
        <end position="310"/>
    </location>
</feature>
<evidence type="ECO:0000256" key="13">
    <source>
        <dbReference type="ARBA" id="ARBA00023132"/>
    </source>
</evidence>
<comment type="cofactor">
    <cofactor evidence="1">
        <name>Zn(2+)</name>
        <dbReference type="ChEBI" id="CHEBI:29105"/>
    </cofactor>
</comment>
<keyword evidence="24" id="KW-1185">Reference proteome</keyword>
<keyword evidence="12" id="KW-0238">DNA-binding</keyword>
<dbReference type="InterPro" id="IPR013913">
    <property type="entry name" value="Nup153_N"/>
</dbReference>
<dbReference type="InterPro" id="IPR036443">
    <property type="entry name" value="Znf_RanBP2_sf"/>
</dbReference>
<evidence type="ECO:0000256" key="21">
    <source>
        <dbReference type="SAM" id="MobiDB-lite"/>
    </source>
</evidence>
<feature type="compositionally biased region" description="Low complexity" evidence="21">
    <location>
        <begin position="473"/>
        <end position="491"/>
    </location>
</feature>
<dbReference type="PROSITE" id="PS01358">
    <property type="entry name" value="ZF_RANBP2_1"/>
    <property type="match status" value="3"/>
</dbReference>
<feature type="compositionally biased region" description="Polar residues" evidence="21">
    <location>
        <begin position="337"/>
        <end position="349"/>
    </location>
</feature>
<evidence type="ECO:0000256" key="15">
    <source>
        <dbReference type="ARBA" id="ARBA00023242"/>
    </source>
</evidence>
<dbReference type="InterPro" id="IPR001876">
    <property type="entry name" value="Znf_RanBP2"/>
</dbReference>
<feature type="region of interest" description="Disordered" evidence="21">
    <location>
        <begin position="63"/>
        <end position="115"/>
    </location>
</feature>
<dbReference type="InterPro" id="IPR026054">
    <property type="entry name" value="Nucleoporin"/>
</dbReference>
<feature type="domain" description="RanBP2-type" evidence="22">
    <location>
        <begin position="648"/>
        <end position="677"/>
    </location>
</feature>
<dbReference type="GO" id="GO:0017056">
    <property type="term" value="F:structural constituent of nuclear pore"/>
    <property type="evidence" value="ECO:0007669"/>
    <property type="project" value="TreeGrafter"/>
</dbReference>
<feature type="compositionally biased region" description="Acidic residues" evidence="21">
    <location>
        <begin position="67"/>
        <end position="76"/>
    </location>
</feature>
<dbReference type="PANTHER" id="PTHR23193">
    <property type="entry name" value="NUCLEAR PORE COMPLEX PROTEIN NUP"/>
    <property type="match status" value="1"/>
</dbReference>
<dbReference type="Proteomes" id="UP000225706">
    <property type="component" value="Unassembled WGS sequence"/>
</dbReference>
<feature type="compositionally biased region" description="Polar residues" evidence="21">
    <location>
        <begin position="1187"/>
        <end position="1206"/>
    </location>
</feature>
<dbReference type="GO" id="GO:0008139">
    <property type="term" value="F:nuclear localization sequence binding"/>
    <property type="evidence" value="ECO:0007669"/>
    <property type="project" value="TreeGrafter"/>
</dbReference>
<keyword evidence="13" id="KW-0906">Nuclear pore complex</keyword>
<evidence type="ECO:0000256" key="8">
    <source>
        <dbReference type="ARBA" id="ARBA00022816"/>
    </source>
</evidence>
<evidence type="ECO:0000256" key="5">
    <source>
        <dbReference type="ARBA" id="ARBA00022723"/>
    </source>
</evidence>
<feature type="compositionally biased region" description="Low complexity" evidence="21">
    <location>
        <begin position="433"/>
        <end position="446"/>
    </location>
</feature>
<keyword evidence="15" id="KW-0539">Nucleus</keyword>
<keyword evidence="11" id="KW-0811">Translocation</keyword>
<dbReference type="SMART" id="SM00547">
    <property type="entry name" value="ZnF_RBZ"/>
    <property type="match status" value="4"/>
</dbReference>
<keyword evidence="7 20" id="KW-0863">Zinc-finger</keyword>
<gene>
    <name evidence="23" type="primary">nup153</name>
    <name evidence="23" type="ORF">AWC38_SpisGene7954</name>
</gene>
<keyword evidence="5" id="KW-0479">Metal-binding</keyword>
<dbReference type="Pfam" id="PF08604">
    <property type="entry name" value="Nup153"/>
    <property type="match status" value="1"/>
</dbReference>
<protein>
    <recommendedName>
        <fullName evidence="17">Nuclear pore complex protein Nup153</fullName>
    </recommendedName>
    <alternativeName>
        <fullName evidence="19">153 kDa nucleoporin</fullName>
    </alternativeName>
    <alternativeName>
        <fullName evidence="18">Nucleoporin Nup153</fullName>
    </alternativeName>
</protein>
<evidence type="ECO:0000259" key="22">
    <source>
        <dbReference type="PROSITE" id="PS50199"/>
    </source>
</evidence>
<evidence type="ECO:0000256" key="2">
    <source>
        <dbReference type="ARBA" id="ARBA00004126"/>
    </source>
</evidence>
<comment type="subcellular location">
    <subcellularLocation>
        <location evidence="2">Nucleus membrane</location>
    </subcellularLocation>
    <subcellularLocation>
        <location evidence="3">Nucleus</location>
        <location evidence="3">Nuclear pore complex</location>
    </subcellularLocation>
</comment>
<feature type="compositionally biased region" description="Polar residues" evidence="21">
    <location>
        <begin position="87"/>
        <end position="98"/>
    </location>
</feature>
<evidence type="ECO:0000256" key="16">
    <source>
        <dbReference type="ARBA" id="ARBA00060842"/>
    </source>
</evidence>
<comment type="caution">
    <text evidence="23">The sequence shown here is derived from an EMBL/GenBank/DDBJ whole genome shotgun (WGS) entry which is preliminary data.</text>
</comment>
<evidence type="ECO:0000256" key="17">
    <source>
        <dbReference type="ARBA" id="ARBA00068609"/>
    </source>
</evidence>
<evidence type="ECO:0000256" key="3">
    <source>
        <dbReference type="ARBA" id="ARBA00004567"/>
    </source>
</evidence>
<proteinExistence type="inferred from homology"/>
<feature type="region of interest" description="Disordered" evidence="21">
    <location>
        <begin position="130"/>
        <end position="271"/>
    </location>
</feature>
<keyword evidence="8" id="KW-0509">mRNA transport</keyword>
<feature type="region of interest" description="Disordered" evidence="21">
    <location>
        <begin position="1"/>
        <end position="33"/>
    </location>
</feature>
<sequence length="1528" mass="157275">MGDQPGAGNSRSYKIRGYTRERHSAKPYARPSDHKKGVLETVKDFFSPSWLVDLFKGNQRSETIRIEDDDDAEEYDGVSQGIDPSFNPGSNERASSFRPQEASAGSKMGNGQLRSSFGPGYFSSVLRERELSMETPSTSRPTRTYGLFTGDDRAGEPSTSSERSEECDNEVEVPSSNNETVVMPSKMVEDEDVRVIHPEVQEMSKSDSIKTSTPALFSTPGLRKRPNTTIFGEPLPEASTSQGSNISTPQLFPSLSESHPQPFTIPKNRPSFSLSAFGSPLPPKQAEVRGFSSFYPGKTSFGGASSLHSSSYKRQRMNSPTFGEVPKPVRKVITPKPISTSGRSGVTSQTAKRILDALENMSSPLIDARRIPTPPVPPSASPLSFSPSQRKRAPPPSRAVGSTRSLKARFPGPPVQDLSAPQQASISCLRAKGTSTPASTATSSGSQFSMASTTIPTFSKPSVSSFIPTPLPISLSPSSSKAGGKVKSARSTSHYTQRDRGDDDQSENEVVNPIPEVENPVPLKLPNGKSLPSFSFKSVSETATKPAATSTPVASNALTLDFAKNNFKFSSPEAKLPVFSNTTTADNQSSANKITFSFSQPVPVSKSSTNNENKSVIDKQEINRVSELKETVKPVEPNNNLLSKFTPLSGSWTCDTCLVSNKATDMKCVACQSSKPSDGKPNARKPAPSNNDLMQKFAAKQGSWSCDTSMTDNDASKAKCVACETPKAGAKPPGLSSKHVIIIDNDLKKKFALPADSWECDACMVQNKSTDNTCSACQMPKPGTTKIETVTATAMPSFGISSNIKPDSSLAAKFAPQAGTWTCDTCMVDNKSEDSSCAACQTPKPGAKPGVITASGFNLGSGQTFSSSSSSLPFKFGTGNSAAASSSSVSAFKVGFGSGVDTKTNGESCTSGSITFGATADQNRNNDSMPEGATKLPATFRFGASTSQASDSNVIKTSAPTFAFGVSANDQLGKDHNSKPSFSFGVNSSVENDKPTSEGFTYGANKVTLDASKKGKASSRAEAAASGLLKVPEVKDTEVSVQSTKQAGAGLSIADAAKSGFLKVPEVAATKVDPGAPPNVNLFALGPAASQPNASSNSSSAANSGSLGGFFTAPSGAPSPFSFGAAASSSSAATPAAASSSAASTSNPLANPSVPEGSSLPTFQFGAASASALSTESEAAKTTSLTQSPFRIPTNTAQPEKSTASAPFSFVPNAAPPTNTPAGSFSFGSSLTNTTGTPATGTFQFPPPSTQASGSLKPAAPSITTGRFQFGASNTTAVTSSATQPAVAPFRATSAPITSSSDPAKAFSFNSGSTAPVFPFAPAKPSVPTGGGQPSFNFGGSAPKPELTFPGFGASQPSSNQQTQFMFGAASSNATPAPEETMEADGSSSSGNLFGSAANTGGTTFGTAGSNGGFPFGAPSGPSSGGFNFGAAQAASVPSTFTFGASGGGGAPTFGANTGPSVAAPAPGGFNFNAVTANNNIGGPGAFSFVAGSAPPPGGPLFTTGIAGDPSNIMQRKFKKAVRRTNKR</sequence>
<keyword evidence="6" id="KW-0677">Repeat</keyword>
<reference evidence="24" key="1">
    <citation type="journal article" date="2017" name="bioRxiv">
        <title>Comparative analysis of the genomes of Stylophora pistillata and Acropora digitifera provides evidence for extensive differences between species of corals.</title>
        <authorList>
            <person name="Voolstra C.R."/>
            <person name="Li Y."/>
            <person name="Liew Y.J."/>
            <person name="Baumgarten S."/>
            <person name="Zoccola D."/>
            <person name="Flot J.-F."/>
            <person name="Tambutte S."/>
            <person name="Allemand D."/>
            <person name="Aranda M."/>
        </authorList>
    </citation>
    <scope>NUCLEOTIDE SEQUENCE [LARGE SCALE GENOMIC DNA]</scope>
</reference>
<evidence type="ECO:0000313" key="23">
    <source>
        <dbReference type="EMBL" id="PFX27340.1"/>
    </source>
</evidence>
<dbReference type="EMBL" id="LSMT01000105">
    <property type="protein sequence ID" value="PFX27340.1"/>
    <property type="molecule type" value="Genomic_DNA"/>
</dbReference>
<feature type="region of interest" description="Disordered" evidence="21">
    <location>
        <begin position="473"/>
        <end position="509"/>
    </location>
</feature>
<dbReference type="GO" id="GO:0051028">
    <property type="term" value="P:mRNA transport"/>
    <property type="evidence" value="ECO:0007669"/>
    <property type="project" value="UniProtKB-KW"/>
</dbReference>
<evidence type="ECO:0000256" key="1">
    <source>
        <dbReference type="ARBA" id="ARBA00001947"/>
    </source>
</evidence>
<dbReference type="GO" id="GO:0006405">
    <property type="term" value="P:RNA export from nucleus"/>
    <property type="evidence" value="ECO:0007669"/>
    <property type="project" value="TreeGrafter"/>
</dbReference>
<feature type="compositionally biased region" description="Basic and acidic residues" evidence="21">
    <location>
        <begin position="193"/>
        <end position="208"/>
    </location>
</feature>
<dbReference type="PANTHER" id="PTHR23193:SF23">
    <property type="entry name" value="NUCLEAR PORE COMPLEX PROTEIN NUP153"/>
    <property type="match status" value="1"/>
</dbReference>
<feature type="domain" description="RanBP2-type" evidence="22">
    <location>
        <begin position="817"/>
        <end position="846"/>
    </location>
</feature>
<dbReference type="GO" id="GO:0006606">
    <property type="term" value="P:protein import into nucleus"/>
    <property type="evidence" value="ECO:0007669"/>
    <property type="project" value="TreeGrafter"/>
</dbReference>
<keyword evidence="10" id="KW-0653">Protein transport</keyword>
<feature type="compositionally biased region" description="Polar residues" evidence="21">
    <location>
        <begin position="238"/>
        <end position="261"/>
    </location>
</feature>
<feature type="region of interest" description="Disordered" evidence="21">
    <location>
        <begin position="367"/>
        <end position="452"/>
    </location>
</feature>
<dbReference type="GO" id="GO:0005643">
    <property type="term" value="C:nuclear pore"/>
    <property type="evidence" value="ECO:0007669"/>
    <property type="project" value="UniProtKB-SubCell"/>
</dbReference>
<accession>A0A2B4SEU5</accession>
<dbReference type="STRING" id="50429.A0A2B4SEU5"/>